<dbReference type="Proteomes" id="UP001164929">
    <property type="component" value="Chromosome 2"/>
</dbReference>
<dbReference type="EMBL" id="JAQIZT010000002">
    <property type="protein sequence ID" value="KAJ7005494.1"/>
    <property type="molecule type" value="Genomic_DNA"/>
</dbReference>
<evidence type="ECO:0000313" key="2">
    <source>
        <dbReference type="Proteomes" id="UP001164929"/>
    </source>
</evidence>
<reference evidence="1" key="1">
    <citation type="journal article" date="2023" name="Mol. Ecol. Resour.">
        <title>Chromosome-level genome assembly of a triploid poplar Populus alba 'Berolinensis'.</title>
        <authorList>
            <person name="Chen S."/>
            <person name="Yu Y."/>
            <person name="Wang X."/>
            <person name="Wang S."/>
            <person name="Zhang T."/>
            <person name="Zhou Y."/>
            <person name="He R."/>
            <person name="Meng N."/>
            <person name="Wang Y."/>
            <person name="Liu W."/>
            <person name="Liu Z."/>
            <person name="Liu J."/>
            <person name="Guo Q."/>
            <person name="Huang H."/>
            <person name="Sederoff R.R."/>
            <person name="Wang G."/>
            <person name="Qu G."/>
            <person name="Chen S."/>
        </authorList>
    </citation>
    <scope>NUCLEOTIDE SEQUENCE</scope>
    <source>
        <strain evidence="1">SC-2020</strain>
    </source>
</reference>
<sequence>MNHLEKDEKREFIFCCKMIMILPKSFRAYQKRIYVSYRRRLEGERRKLIDDSQMNARHQRKPYA</sequence>
<comment type="caution">
    <text evidence="1">The sequence shown here is derived from an EMBL/GenBank/DDBJ whole genome shotgun (WGS) entry which is preliminary data.</text>
</comment>
<protein>
    <submittedName>
        <fullName evidence="1">Uncharacterized protein</fullName>
    </submittedName>
</protein>
<gene>
    <name evidence="1" type="ORF">NC653_004955</name>
</gene>
<accession>A0AAD6RAQ1</accession>
<name>A0AAD6RAQ1_9ROSI</name>
<keyword evidence="2" id="KW-1185">Reference proteome</keyword>
<dbReference type="AlphaFoldDB" id="A0AAD6RAQ1"/>
<evidence type="ECO:0000313" key="1">
    <source>
        <dbReference type="EMBL" id="KAJ7005494.1"/>
    </source>
</evidence>
<organism evidence="1 2">
    <name type="scientific">Populus alba x Populus x berolinensis</name>
    <dbReference type="NCBI Taxonomy" id="444605"/>
    <lineage>
        <taxon>Eukaryota</taxon>
        <taxon>Viridiplantae</taxon>
        <taxon>Streptophyta</taxon>
        <taxon>Embryophyta</taxon>
        <taxon>Tracheophyta</taxon>
        <taxon>Spermatophyta</taxon>
        <taxon>Magnoliopsida</taxon>
        <taxon>eudicotyledons</taxon>
        <taxon>Gunneridae</taxon>
        <taxon>Pentapetalae</taxon>
        <taxon>rosids</taxon>
        <taxon>fabids</taxon>
        <taxon>Malpighiales</taxon>
        <taxon>Salicaceae</taxon>
        <taxon>Saliceae</taxon>
        <taxon>Populus</taxon>
    </lineage>
</organism>
<proteinExistence type="predicted"/>